<dbReference type="InterPro" id="IPR010977">
    <property type="entry name" value="Aromatic_deC"/>
</dbReference>
<dbReference type="FunFam" id="3.40.640.10:FF:000025">
    <property type="entry name" value="Histidine decarboxylase"/>
    <property type="match status" value="1"/>
</dbReference>
<evidence type="ECO:0000256" key="5">
    <source>
        <dbReference type="ARBA" id="ARBA00023239"/>
    </source>
</evidence>
<dbReference type="GO" id="GO:0019752">
    <property type="term" value="P:carboxylic acid metabolic process"/>
    <property type="evidence" value="ECO:0007669"/>
    <property type="project" value="InterPro"/>
</dbReference>
<dbReference type="GO" id="GO:0005737">
    <property type="term" value="C:cytoplasm"/>
    <property type="evidence" value="ECO:0007669"/>
    <property type="project" value="TreeGrafter"/>
</dbReference>
<organism evidence="8 9">
    <name type="scientific">Dimargaris verticillata</name>
    <dbReference type="NCBI Taxonomy" id="2761393"/>
    <lineage>
        <taxon>Eukaryota</taxon>
        <taxon>Fungi</taxon>
        <taxon>Fungi incertae sedis</taxon>
        <taxon>Zoopagomycota</taxon>
        <taxon>Kickxellomycotina</taxon>
        <taxon>Dimargaritomycetes</taxon>
        <taxon>Dimargaritales</taxon>
        <taxon>Dimargaritaceae</taxon>
        <taxon>Dimargaris</taxon>
    </lineage>
</organism>
<dbReference type="InterPro" id="IPR002129">
    <property type="entry name" value="PyrdxlP-dep_de-COase"/>
</dbReference>
<evidence type="ECO:0000256" key="7">
    <source>
        <dbReference type="RuleBase" id="RU000382"/>
    </source>
</evidence>
<keyword evidence="5 7" id="KW-0456">Lyase</keyword>
<dbReference type="Pfam" id="PF00282">
    <property type="entry name" value="Pyridoxal_deC"/>
    <property type="match status" value="1"/>
</dbReference>
<dbReference type="Proteomes" id="UP001151582">
    <property type="component" value="Unassembled WGS sequence"/>
</dbReference>
<evidence type="ECO:0008006" key="10">
    <source>
        <dbReference type="Google" id="ProtNLM"/>
    </source>
</evidence>
<dbReference type="GO" id="GO:0030170">
    <property type="term" value="F:pyridoxal phosphate binding"/>
    <property type="evidence" value="ECO:0007669"/>
    <property type="project" value="InterPro"/>
</dbReference>
<keyword evidence="4 6" id="KW-0663">Pyridoxal phosphate</keyword>
<comment type="caution">
    <text evidence="8">The sequence shown here is derived from an EMBL/GenBank/DDBJ whole genome shotgun (WGS) entry which is preliminary data.</text>
</comment>
<dbReference type="PANTHER" id="PTHR11999">
    <property type="entry name" value="GROUP II PYRIDOXAL-5-PHOSPHATE DECARBOXYLASE"/>
    <property type="match status" value="1"/>
</dbReference>
<comment type="cofactor">
    <cofactor evidence="1 6 7">
        <name>pyridoxal 5'-phosphate</name>
        <dbReference type="ChEBI" id="CHEBI:597326"/>
    </cofactor>
</comment>
<dbReference type="InterPro" id="IPR015421">
    <property type="entry name" value="PyrdxlP-dep_Trfase_major"/>
</dbReference>
<dbReference type="Gene3D" id="3.40.640.10">
    <property type="entry name" value="Type I PLP-dependent aspartate aminotransferase-like (Major domain)"/>
    <property type="match status" value="1"/>
</dbReference>
<reference evidence="8" key="1">
    <citation type="submission" date="2022-07" db="EMBL/GenBank/DDBJ databases">
        <title>Phylogenomic reconstructions and comparative analyses of Kickxellomycotina fungi.</title>
        <authorList>
            <person name="Reynolds N.K."/>
            <person name="Stajich J.E."/>
            <person name="Barry K."/>
            <person name="Grigoriev I.V."/>
            <person name="Crous P."/>
            <person name="Smith M.E."/>
        </authorList>
    </citation>
    <scope>NUCLEOTIDE SEQUENCE</scope>
    <source>
        <strain evidence="8">RSA 567</strain>
    </source>
</reference>
<evidence type="ECO:0000256" key="6">
    <source>
        <dbReference type="PIRSR" id="PIRSR602129-50"/>
    </source>
</evidence>
<dbReference type="SUPFAM" id="SSF53383">
    <property type="entry name" value="PLP-dependent transferases"/>
    <property type="match status" value="1"/>
</dbReference>
<evidence type="ECO:0000313" key="8">
    <source>
        <dbReference type="EMBL" id="KAJ1983324.1"/>
    </source>
</evidence>
<dbReference type="InterPro" id="IPR015422">
    <property type="entry name" value="PyrdxlP-dep_Trfase_small"/>
</dbReference>
<dbReference type="GO" id="GO:0016831">
    <property type="term" value="F:carboxy-lyase activity"/>
    <property type="evidence" value="ECO:0007669"/>
    <property type="project" value="UniProtKB-KW"/>
</dbReference>
<evidence type="ECO:0000256" key="3">
    <source>
        <dbReference type="ARBA" id="ARBA00022793"/>
    </source>
</evidence>
<dbReference type="EMBL" id="JANBQB010000060">
    <property type="protein sequence ID" value="KAJ1983324.1"/>
    <property type="molecule type" value="Genomic_DNA"/>
</dbReference>
<accession>A0A9W8BBL3</accession>
<dbReference type="PANTHER" id="PTHR11999:SF70">
    <property type="entry name" value="MIP05841P"/>
    <property type="match status" value="1"/>
</dbReference>
<dbReference type="Gene3D" id="1.20.1340.10">
    <property type="entry name" value="dopa decarboxylase, N-terminal domain"/>
    <property type="match status" value="1"/>
</dbReference>
<dbReference type="PRINTS" id="PR00800">
    <property type="entry name" value="YHDCRBOXLASE"/>
</dbReference>
<protein>
    <recommendedName>
        <fullName evidence="10">Aromatic-L-amino-acid decarboxylase</fullName>
    </recommendedName>
</protein>
<evidence type="ECO:0000256" key="4">
    <source>
        <dbReference type="ARBA" id="ARBA00022898"/>
    </source>
</evidence>
<gene>
    <name evidence="8" type="ORF">H4R34_001347</name>
</gene>
<dbReference type="InterPro" id="IPR021115">
    <property type="entry name" value="Pyridoxal-P_BS"/>
</dbReference>
<sequence length="514" mass="56920">MDANEFRKHGHAAIEAIAEYMENVNDLPVVPKVAPNFLQEQIPADPPKHPESFDQIIKDFNDIIMPGITHWQSGKFMAYYPTGFSFPSLIGEMYASMLAGNGFLWICNPAATELETITVDWLAKLLGLDERFLSNSQGGGVIQTTASDSTFVSMVAARHRIATYYQDHKGLNLHDIAPKLVAYASDQSHSSIEKAAKVLGLQVKVLPTDSDYVLRGETVAETLEADRHAGLLPFFICATIGTTSAASVDDVPGIVKACQSDENIWIHVDAAYAGSAMVCPEFRHHMQGCADVDSFTFNPHKWLLVHFDCSCLFVKNSLALTNALTVKPYYLRTKAQDQGLVRDYSDYQLQLGRRFRSLKLWFTLRNYGQSGLQKHIHDSVGIAQLFIRRLSNDPRLELVAKAHFALVCFRLKPAVCYPCTSNSQRNGGQAASNDSRATNENGAALQATNAKMLDLLHLIQQSDIFLTKAILHGKVCIRVSFGSFKCSPEIVEHVWSVIRGCVDQVVPLDESIVV</sequence>
<dbReference type="PROSITE" id="PS00392">
    <property type="entry name" value="DDC_GAD_HDC_YDC"/>
    <property type="match status" value="1"/>
</dbReference>
<dbReference type="OrthoDB" id="639767at2759"/>
<dbReference type="Gene3D" id="3.90.1150.10">
    <property type="entry name" value="Aspartate Aminotransferase, domain 1"/>
    <property type="match status" value="1"/>
</dbReference>
<dbReference type="GO" id="GO:0006520">
    <property type="term" value="P:amino acid metabolic process"/>
    <property type="evidence" value="ECO:0007669"/>
    <property type="project" value="InterPro"/>
</dbReference>
<feature type="modified residue" description="N6-(pyridoxal phosphate)lysine" evidence="6">
    <location>
        <position position="301"/>
    </location>
</feature>
<name>A0A9W8BBL3_9FUNG</name>
<evidence type="ECO:0000256" key="1">
    <source>
        <dbReference type="ARBA" id="ARBA00001933"/>
    </source>
</evidence>
<keyword evidence="9" id="KW-1185">Reference proteome</keyword>
<keyword evidence="3" id="KW-0210">Decarboxylase</keyword>
<evidence type="ECO:0000256" key="2">
    <source>
        <dbReference type="ARBA" id="ARBA00009533"/>
    </source>
</evidence>
<evidence type="ECO:0000313" key="9">
    <source>
        <dbReference type="Proteomes" id="UP001151582"/>
    </source>
</evidence>
<comment type="similarity">
    <text evidence="2 7">Belongs to the group II decarboxylase family.</text>
</comment>
<dbReference type="AlphaFoldDB" id="A0A9W8BBL3"/>
<dbReference type="InterPro" id="IPR015424">
    <property type="entry name" value="PyrdxlP-dep_Trfase"/>
</dbReference>
<proteinExistence type="inferred from homology"/>